<dbReference type="EMBL" id="JACCKD010000008">
    <property type="protein sequence ID" value="MBA0127826.1"/>
    <property type="molecule type" value="Genomic_DNA"/>
</dbReference>
<dbReference type="InterPro" id="IPR000524">
    <property type="entry name" value="Tscrpt_reg_HTH_GntR"/>
</dbReference>
<gene>
    <name evidence="7" type="ORF">H0B56_19960</name>
</gene>
<dbReference type="InterPro" id="IPR036388">
    <property type="entry name" value="WH-like_DNA-bd_sf"/>
</dbReference>
<dbReference type="SUPFAM" id="SSF46785">
    <property type="entry name" value="Winged helix' DNA-binding domain"/>
    <property type="match status" value="1"/>
</dbReference>
<evidence type="ECO:0000256" key="1">
    <source>
        <dbReference type="ARBA" id="ARBA00005384"/>
    </source>
</evidence>
<dbReference type="CDD" id="cd07377">
    <property type="entry name" value="WHTH_GntR"/>
    <property type="match status" value="1"/>
</dbReference>
<feature type="domain" description="HTH gntR-type" evidence="6">
    <location>
        <begin position="14"/>
        <end position="82"/>
    </location>
</feature>
<dbReference type="SMART" id="SM00345">
    <property type="entry name" value="HTH_GNTR"/>
    <property type="match status" value="1"/>
</dbReference>
<organism evidence="7 8">
    <name type="scientific">Haloechinothrix aidingensis</name>
    <dbReference type="NCBI Taxonomy" id="2752311"/>
    <lineage>
        <taxon>Bacteria</taxon>
        <taxon>Bacillati</taxon>
        <taxon>Actinomycetota</taxon>
        <taxon>Actinomycetes</taxon>
        <taxon>Pseudonocardiales</taxon>
        <taxon>Pseudonocardiaceae</taxon>
        <taxon>Haloechinothrix</taxon>
    </lineage>
</organism>
<comment type="similarity">
    <text evidence="1">In the C-terminal section; belongs to the class-I pyridoxal-phosphate-dependent aminotransferase family.</text>
</comment>
<keyword evidence="7" id="KW-0032">Aminotransferase</keyword>
<dbReference type="Proteomes" id="UP000582974">
    <property type="component" value="Unassembled WGS sequence"/>
</dbReference>
<name>A0A838AET2_9PSEU</name>
<proteinExistence type="inferred from homology"/>
<evidence type="ECO:0000256" key="5">
    <source>
        <dbReference type="ARBA" id="ARBA00023163"/>
    </source>
</evidence>
<dbReference type="GO" id="GO:0003677">
    <property type="term" value="F:DNA binding"/>
    <property type="evidence" value="ECO:0007669"/>
    <property type="project" value="UniProtKB-KW"/>
</dbReference>
<evidence type="ECO:0000259" key="6">
    <source>
        <dbReference type="PROSITE" id="PS50949"/>
    </source>
</evidence>
<dbReference type="PANTHER" id="PTHR46577">
    <property type="entry name" value="HTH-TYPE TRANSCRIPTIONAL REGULATORY PROTEIN GABR"/>
    <property type="match status" value="1"/>
</dbReference>
<dbReference type="CDD" id="cd00609">
    <property type="entry name" value="AAT_like"/>
    <property type="match status" value="1"/>
</dbReference>
<dbReference type="PANTHER" id="PTHR46577:SF1">
    <property type="entry name" value="HTH-TYPE TRANSCRIPTIONAL REGULATORY PROTEIN GABR"/>
    <property type="match status" value="1"/>
</dbReference>
<protein>
    <submittedName>
        <fullName evidence="7">PLP-dependent aminotransferase family protein</fullName>
    </submittedName>
</protein>
<keyword evidence="3" id="KW-0805">Transcription regulation</keyword>
<dbReference type="PROSITE" id="PS50949">
    <property type="entry name" value="HTH_GNTR"/>
    <property type="match status" value="1"/>
</dbReference>
<evidence type="ECO:0000256" key="4">
    <source>
        <dbReference type="ARBA" id="ARBA00023125"/>
    </source>
</evidence>
<dbReference type="InterPro" id="IPR051446">
    <property type="entry name" value="HTH_trans_reg/aminotransferase"/>
</dbReference>
<keyword evidence="2" id="KW-0663">Pyridoxal phosphate</keyword>
<accession>A0A838AET2</accession>
<comment type="caution">
    <text evidence="7">The sequence shown here is derived from an EMBL/GenBank/DDBJ whole genome shotgun (WGS) entry which is preliminary data.</text>
</comment>
<evidence type="ECO:0000313" key="8">
    <source>
        <dbReference type="Proteomes" id="UP000582974"/>
    </source>
</evidence>
<keyword evidence="5" id="KW-0804">Transcription</keyword>
<dbReference type="GO" id="GO:0003700">
    <property type="term" value="F:DNA-binding transcription factor activity"/>
    <property type="evidence" value="ECO:0007669"/>
    <property type="project" value="InterPro"/>
</dbReference>
<dbReference type="Gene3D" id="3.40.640.10">
    <property type="entry name" value="Type I PLP-dependent aspartate aminotransferase-like (Major domain)"/>
    <property type="match status" value="1"/>
</dbReference>
<dbReference type="InterPro" id="IPR015424">
    <property type="entry name" value="PyrdxlP-dep_Trfase"/>
</dbReference>
<dbReference type="Pfam" id="PF00392">
    <property type="entry name" value="GntR"/>
    <property type="match status" value="1"/>
</dbReference>
<evidence type="ECO:0000256" key="3">
    <source>
        <dbReference type="ARBA" id="ARBA00023015"/>
    </source>
</evidence>
<evidence type="ECO:0000313" key="7">
    <source>
        <dbReference type="EMBL" id="MBA0127826.1"/>
    </source>
</evidence>
<dbReference type="AlphaFoldDB" id="A0A838AET2"/>
<reference evidence="7 8" key="1">
    <citation type="submission" date="2020-07" db="EMBL/GenBank/DDBJ databases">
        <title>Genome of Haloechinothrix sp.</title>
        <authorList>
            <person name="Tang S.-K."/>
            <person name="Yang L."/>
            <person name="Zhu W.-Y."/>
        </authorList>
    </citation>
    <scope>NUCLEOTIDE SEQUENCE [LARGE SCALE GENOMIC DNA]</scope>
    <source>
        <strain evidence="7 8">YIM 98757</strain>
    </source>
</reference>
<keyword evidence="4" id="KW-0238">DNA-binding</keyword>
<dbReference type="GO" id="GO:0008483">
    <property type="term" value="F:transaminase activity"/>
    <property type="evidence" value="ECO:0007669"/>
    <property type="project" value="UniProtKB-KW"/>
</dbReference>
<sequence>MGRTLVSVDRDGSEPVYQQLRKALEHALATGALDPTRALPSSRELARELGISRNTANAAYQELLAEGFIESRPRRGLFVNPEMLPHLHREGAAPEEGATRGSIGEWSRRLRDRPDTDMPEIAKIGDWHTYPYPFVAGQVDAGSFPRLAWSRALREALEQPHLHYSLRDGIDEDDPLLVEALCRQVLPTRGIEVDPDNVLITLGSQQGLDLLAYTLLRPGDAVGVEDPGYLDARHIFARAGAEIVPLGVDGSGLVPPSSLDGIDLLHLTPSHQSPTNVTLSIGRRKELLAQADRADTLFIEDDFDSEFRYQGSPTPALKALPGSDRVVYLGTFSKFLAPGLRLGYLVADPELIRELRGQRRYRVRHASGHIQRAMALFIGAGEYQKTIRRRRTQLQRKWRTLRDALNETLPWQVSPPPGGVSIWVAGPERLDGALLAERALDLGVVIERGDIFFSAPDAHRNHFRLGFAAIPHDAVRPGVARLAEAVAEQLG</sequence>
<dbReference type="SUPFAM" id="SSF53383">
    <property type="entry name" value="PLP-dependent transferases"/>
    <property type="match status" value="1"/>
</dbReference>
<dbReference type="InterPro" id="IPR036390">
    <property type="entry name" value="WH_DNA-bd_sf"/>
</dbReference>
<keyword evidence="7" id="KW-0808">Transferase</keyword>
<dbReference type="InterPro" id="IPR015421">
    <property type="entry name" value="PyrdxlP-dep_Trfase_major"/>
</dbReference>
<dbReference type="InterPro" id="IPR004839">
    <property type="entry name" value="Aminotransferase_I/II_large"/>
</dbReference>
<dbReference type="Pfam" id="PF00155">
    <property type="entry name" value="Aminotran_1_2"/>
    <property type="match status" value="1"/>
</dbReference>
<dbReference type="GO" id="GO:0030170">
    <property type="term" value="F:pyridoxal phosphate binding"/>
    <property type="evidence" value="ECO:0007669"/>
    <property type="project" value="InterPro"/>
</dbReference>
<evidence type="ECO:0000256" key="2">
    <source>
        <dbReference type="ARBA" id="ARBA00022898"/>
    </source>
</evidence>
<dbReference type="Gene3D" id="1.10.10.10">
    <property type="entry name" value="Winged helix-like DNA-binding domain superfamily/Winged helix DNA-binding domain"/>
    <property type="match status" value="1"/>
</dbReference>
<dbReference type="RefSeq" id="WP_180894628.1">
    <property type="nucleotide sequence ID" value="NZ_JACCKD010000008.1"/>
</dbReference>
<keyword evidence="8" id="KW-1185">Reference proteome</keyword>
<dbReference type="PRINTS" id="PR00035">
    <property type="entry name" value="HTHGNTR"/>
</dbReference>